<sequence length="297" mass="33055">MKLRPLKPGDRIGLAAPSSPFDREAFERGTAVLEADGYRPVPGRHIFKRNHYLAGTDAERAEDLMQLLANPEISAVVCIRGGYGSGRLLSRLPFSSLRDHRKLFLGHSDITFLHLAFASQMGWITFLGPNLTGIGQFESQWEYTRRVLAGETECSWRFTSGQVLREGTAVGKVLGGNLTCLVHLVSTPFLPELEKVMLLVEDRGEAPYRLDRLFTQLKLSGRLERLAALLLGEFHECGDRALIHEMILEQVRDYSFPVVADLPFGHGSVNEAIPLNVEFSLNTYEGSLRAVQSPFCG</sequence>
<feature type="domain" description="LD-carboxypeptidase C-terminal" evidence="8">
    <location>
        <begin position="171"/>
        <end position="280"/>
    </location>
</feature>
<reference evidence="9 10" key="1">
    <citation type="submission" date="2006-10" db="EMBL/GenBank/DDBJ databases">
        <title>Complete sequence of Syntrophobacter fumaroxidans MPOB.</title>
        <authorList>
            <consortium name="US DOE Joint Genome Institute"/>
            <person name="Copeland A."/>
            <person name="Lucas S."/>
            <person name="Lapidus A."/>
            <person name="Barry K."/>
            <person name="Detter J.C."/>
            <person name="Glavina del Rio T."/>
            <person name="Hammon N."/>
            <person name="Israni S."/>
            <person name="Pitluck S."/>
            <person name="Goltsman E.G."/>
            <person name="Martinez M."/>
            <person name="Schmutz J."/>
            <person name="Larimer F."/>
            <person name="Land M."/>
            <person name="Hauser L."/>
            <person name="Kyrpides N."/>
            <person name="Kim E."/>
            <person name="Boone D.R."/>
            <person name="Brockman F."/>
            <person name="Culley D."/>
            <person name="Ferry J."/>
            <person name="Gunsalus R."/>
            <person name="McInerney M.J."/>
            <person name="Morrison M."/>
            <person name="Plugge C."/>
            <person name="Rohlin L."/>
            <person name="Scholten J."/>
            <person name="Sieber J."/>
            <person name="Stams A.J.M."/>
            <person name="Worm P."/>
            <person name="Henstra A.M."/>
            <person name="Richardson P."/>
        </authorList>
    </citation>
    <scope>NUCLEOTIDE SEQUENCE [LARGE SCALE GENOMIC DNA]</scope>
    <source>
        <strain evidence="10">DSM 10017 / MPOB</strain>
    </source>
</reference>
<dbReference type="SUPFAM" id="SSF141986">
    <property type="entry name" value="LD-carboxypeptidase A C-terminal domain-like"/>
    <property type="match status" value="1"/>
</dbReference>
<comment type="similarity">
    <text evidence="1">Belongs to the peptidase S66 family.</text>
</comment>
<organism evidence="9 10">
    <name type="scientific">Syntrophobacter fumaroxidans (strain DSM 10017 / MPOB)</name>
    <dbReference type="NCBI Taxonomy" id="335543"/>
    <lineage>
        <taxon>Bacteria</taxon>
        <taxon>Pseudomonadati</taxon>
        <taxon>Thermodesulfobacteriota</taxon>
        <taxon>Syntrophobacteria</taxon>
        <taxon>Syntrophobacterales</taxon>
        <taxon>Syntrophobacteraceae</taxon>
        <taxon>Syntrophobacter</taxon>
    </lineage>
</organism>
<dbReference type="AlphaFoldDB" id="A0LFP5"/>
<dbReference type="EMBL" id="CP000478">
    <property type="protein sequence ID" value="ABK16247.1"/>
    <property type="molecule type" value="Genomic_DNA"/>
</dbReference>
<proteinExistence type="inferred from homology"/>
<dbReference type="Proteomes" id="UP000001784">
    <property type="component" value="Chromosome"/>
</dbReference>
<feature type="active site" description="Charge relay system" evidence="6">
    <location>
        <position position="201"/>
    </location>
</feature>
<dbReference type="Pfam" id="PF17676">
    <property type="entry name" value="Peptidase_S66C"/>
    <property type="match status" value="1"/>
</dbReference>
<dbReference type="PANTHER" id="PTHR30237:SF2">
    <property type="entry name" value="MUREIN TETRAPEPTIDE CARBOXYPEPTIDASE"/>
    <property type="match status" value="1"/>
</dbReference>
<evidence type="ECO:0000313" key="9">
    <source>
        <dbReference type="EMBL" id="ABK16247.1"/>
    </source>
</evidence>
<name>A0LFP5_SYNFM</name>
<keyword evidence="3" id="KW-0645">Protease</keyword>
<dbReference type="STRING" id="335543.Sfum_0548"/>
<dbReference type="eggNOG" id="COG1619">
    <property type="taxonomic scope" value="Bacteria"/>
</dbReference>
<dbReference type="InterPro" id="IPR029062">
    <property type="entry name" value="Class_I_gatase-like"/>
</dbReference>
<dbReference type="OrthoDB" id="9807329at2"/>
<dbReference type="InterPro" id="IPR003507">
    <property type="entry name" value="S66_fam"/>
</dbReference>
<evidence type="ECO:0000256" key="1">
    <source>
        <dbReference type="ARBA" id="ARBA00010233"/>
    </source>
</evidence>
<evidence type="ECO:0000256" key="6">
    <source>
        <dbReference type="PIRSR" id="PIRSR028757-1"/>
    </source>
</evidence>
<dbReference type="InterPro" id="IPR027478">
    <property type="entry name" value="LdcA_N"/>
</dbReference>
<dbReference type="MEROPS" id="S66.001"/>
<dbReference type="RefSeq" id="WP_011697420.1">
    <property type="nucleotide sequence ID" value="NC_008554.1"/>
</dbReference>
<dbReference type="CDD" id="cd07025">
    <property type="entry name" value="Peptidase_S66"/>
    <property type="match status" value="1"/>
</dbReference>
<evidence type="ECO:0000256" key="2">
    <source>
        <dbReference type="ARBA" id="ARBA00022645"/>
    </source>
</evidence>
<keyword evidence="4" id="KW-0378">Hydrolase</keyword>
<dbReference type="PIRSF" id="PIRSF028757">
    <property type="entry name" value="LD-carboxypeptidase"/>
    <property type="match status" value="1"/>
</dbReference>
<dbReference type="GO" id="GO:0004180">
    <property type="term" value="F:carboxypeptidase activity"/>
    <property type="evidence" value="ECO:0007669"/>
    <property type="project" value="UniProtKB-KW"/>
</dbReference>
<evidence type="ECO:0000259" key="7">
    <source>
        <dbReference type="Pfam" id="PF02016"/>
    </source>
</evidence>
<dbReference type="FunCoup" id="A0LFP5">
    <property type="interactions" value="202"/>
</dbReference>
<dbReference type="HOGENOM" id="CLU_034346_3_1_7"/>
<dbReference type="InterPro" id="IPR040449">
    <property type="entry name" value="Peptidase_S66_N"/>
</dbReference>
<feature type="active site" description="Nucleophile" evidence="6">
    <location>
        <position position="108"/>
    </location>
</feature>
<evidence type="ECO:0000313" key="10">
    <source>
        <dbReference type="Proteomes" id="UP000001784"/>
    </source>
</evidence>
<evidence type="ECO:0000256" key="5">
    <source>
        <dbReference type="ARBA" id="ARBA00022825"/>
    </source>
</evidence>
<dbReference type="Pfam" id="PF02016">
    <property type="entry name" value="Peptidase_S66"/>
    <property type="match status" value="1"/>
</dbReference>
<evidence type="ECO:0000256" key="3">
    <source>
        <dbReference type="ARBA" id="ARBA00022670"/>
    </source>
</evidence>
<protein>
    <submittedName>
        <fullName evidence="9">Peptidase U61, LD-carboxypeptidase A</fullName>
    </submittedName>
</protein>
<dbReference type="GO" id="GO:0006508">
    <property type="term" value="P:proteolysis"/>
    <property type="evidence" value="ECO:0007669"/>
    <property type="project" value="UniProtKB-KW"/>
</dbReference>
<dbReference type="InterPro" id="IPR027461">
    <property type="entry name" value="Carboxypeptidase_A_C_sf"/>
</dbReference>
<feature type="active site" description="Charge relay system" evidence="6">
    <location>
        <position position="266"/>
    </location>
</feature>
<gene>
    <name evidence="9" type="ordered locus">Sfum_0548</name>
</gene>
<dbReference type="KEGG" id="sfu:Sfum_0548"/>
<evidence type="ECO:0000259" key="8">
    <source>
        <dbReference type="Pfam" id="PF17676"/>
    </source>
</evidence>
<dbReference type="PANTHER" id="PTHR30237">
    <property type="entry name" value="MURAMOYLTETRAPEPTIDE CARBOXYPEPTIDASE"/>
    <property type="match status" value="1"/>
</dbReference>
<dbReference type="InParanoid" id="A0LFP5"/>
<keyword evidence="5" id="KW-0720">Serine protease</keyword>
<accession>A0LFP5</accession>
<dbReference type="SUPFAM" id="SSF52317">
    <property type="entry name" value="Class I glutamine amidotransferase-like"/>
    <property type="match status" value="1"/>
</dbReference>
<feature type="domain" description="LD-carboxypeptidase N-terminal" evidence="7">
    <location>
        <begin position="12"/>
        <end position="128"/>
    </location>
</feature>
<evidence type="ECO:0000256" key="4">
    <source>
        <dbReference type="ARBA" id="ARBA00022801"/>
    </source>
</evidence>
<keyword evidence="2 9" id="KW-0121">Carboxypeptidase</keyword>
<dbReference type="InterPro" id="IPR040921">
    <property type="entry name" value="Peptidase_S66C"/>
</dbReference>
<dbReference type="Gene3D" id="3.40.50.10740">
    <property type="entry name" value="Class I glutamine amidotransferase-like"/>
    <property type="match status" value="1"/>
</dbReference>
<dbReference type="Gene3D" id="3.50.30.60">
    <property type="entry name" value="LD-carboxypeptidase A C-terminal domain-like"/>
    <property type="match status" value="1"/>
</dbReference>
<dbReference type="GO" id="GO:0008236">
    <property type="term" value="F:serine-type peptidase activity"/>
    <property type="evidence" value="ECO:0007669"/>
    <property type="project" value="UniProtKB-KW"/>
</dbReference>
<keyword evidence="10" id="KW-1185">Reference proteome</keyword>